<dbReference type="RefSeq" id="WP_232052150.1">
    <property type="nucleotide sequence ID" value="NZ_LR215973.1"/>
</dbReference>
<proteinExistence type="predicted"/>
<sequence length="458" mass="50136">MATLVESQAPVRAQGDDPPTAPLPWHPATRVLFRFVFVYLGLGTAAQWLTAQLLRSAGAPETAVLTLGRWWSLPPLTDWFAAHLFGIEEPLGYAPTGSGDTVTLWVAAFSWLVVAAVAAAIWTVLDRRRTDYRRLDGWFRLLLRFALAGALMLYGMVKVMPSQMTFALHRLIEPFGDMTPMGVLWSQTAASEPYEIALGCAEIGAGLLLILPATVTAGALLSTVAMAQVFLLNMTFDVPVKLFSLHMLLLSLALLAPESRRLATVLFSGRAVAPSTGSPLFGTALANRAALILQVLLGLWLLVTTALEGWDAWHAYGSARPRSPLYGIWNVAEYSVAGQPVPPLLTEPNPFADPTAARLRRIVFDTVDGVHLQGMDDRLTWVPAAVDPERHTITLFRDPAGQWQLGSFTYEQPAPGRLILDGTLGIRKVHMVLDEIPLERFALIGRGFHWTQQAPHLE</sequence>
<feature type="transmembrane region" description="Helical" evidence="2">
    <location>
        <begin position="102"/>
        <end position="125"/>
    </location>
</feature>
<organism evidence="3 4">
    <name type="scientific">Nocardia cyriacigeorgica</name>
    <dbReference type="NCBI Taxonomy" id="135487"/>
    <lineage>
        <taxon>Bacteria</taxon>
        <taxon>Bacillati</taxon>
        <taxon>Actinomycetota</taxon>
        <taxon>Actinomycetes</taxon>
        <taxon>Mycobacteriales</taxon>
        <taxon>Nocardiaceae</taxon>
        <taxon>Nocardia</taxon>
    </lineage>
</organism>
<dbReference type="Proteomes" id="UP000290439">
    <property type="component" value="Chromosome"/>
</dbReference>
<evidence type="ECO:0008006" key="5">
    <source>
        <dbReference type="Google" id="ProtNLM"/>
    </source>
</evidence>
<keyword evidence="2" id="KW-1133">Transmembrane helix</keyword>
<dbReference type="EMBL" id="LR215973">
    <property type="protein sequence ID" value="VFA98716.1"/>
    <property type="molecule type" value="Genomic_DNA"/>
</dbReference>
<keyword evidence="2" id="KW-0812">Transmembrane</keyword>
<feature type="transmembrane region" description="Helical" evidence="2">
    <location>
        <begin position="238"/>
        <end position="256"/>
    </location>
</feature>
<feature type="transmembrane region" description="Helical" evidence="2">
    <location>
        <begin position="137"/>
        <end position="157"/>
    </location>
</feature>
<keyword evidence="2" id="KW-0472">Membrane</keyword>
<evidence type="ECO:0000256" key="1">
    <source>
        <dbReference type="SAM" id="MobiDB-lite"/>
    </source>
</evidence>
<feature type="region of interest" description="Disordered" evidence="1">
    <location>
        <begin position="1"/>
        <end position="22"/>
    </location>
</feature>
<protein>
    <recommendedName>
        <fullName evidence="5">DoxX family protein</fullName>
    </recommendedName>
</protein>
<feature type="transmembrane region" description="Helical" evidence="2">
    <location>
        <begin position="203"/>
        <end position="231"/>
    </location>
</feature>
<evidence type="ECO:0000313" key="4">
    <source>
        <dbReference type="Proteomes" id="UP000290439"/>
    </source>
</evidence>
<accession>A0A4U8VYF7</accession>
<dbReference type="AlphaFoldDB" id="A0A4U8VYF7"/>
<feature type="transmembrane region" description="Helical" evidence="2">
    <location>
        <begin position="31"/>
        <end position="50"/>
    </location>
</feature>
<evidence type="ECO:0000256" key="2">
    <source>
        <dbReference type="SAM" id="Phobius"/>
    </source>
</evidence>
<reference evidence="3 4" key="1">
    <citation type="submission" date="2019-02" db="EMBL/GenBank/DDBJ databases">
        <authorList>
            <consortium name="Pathogen Informatics"/>
        </authorList>
    </citation>
    <scope>NUCLEOTIDE SEQUENCE [LARGE SCALE GENOMIC DNA]</scope>
    <source>
        <strain evidence="3 4">3012STDY6756504</strain>
    </source>
</reference>
<evidence type="ECO:0000313" key="3">
    <source>
        <dbReference type="EMBL" id="VFA98716.1"/>
    </source>
</evidence>
<gene>
    <name evidence="3" type="ORF">NCTC10797_02492</name>
</gene>
<name>A0A4U8VYF7_9NOCA</name>